<feature type="transmembrane region" description="Helical" evidence="2">
    <location>
        <begin position="516"/>
        <end position="536"/>
    </location>
</feature>
<dbReference type="Proteomes" id="UP001359559">
    <property type="component" value="Unassembled WGS sequence"/>
</dbReference>
<feature type="transmembrane region" description="Helical" evidence="2">
    <location>
        <begin position="230"/>
        <end position="249"/>
    </location>
</feature>
<feature type="compositionally biased region" description="Low complexity" evidence="1">
    <location>
        <begin position="140"/>
        <end position="149"/>
    </location>
</feature>
<gene>
    <name evidence="4" type="ORF">RJT34_18728</name>
</gene>
<dbReference type="Pfam" id="PF07786">
    <property type="entry name" value="HGSNAT_cat"/>
    <property type="match status" value="1"/>
</dbReference>
<evidence type="ECO:0000259" key="3">
    <source>
        <dbReference type="Pfam" id="PF07786"/>
    </source>
</evidence>
<name>A0AAN9JCW1_CLITE</name>
<keyword evidence="5" id="KW-1185">Reference proteome</keyword>
<dbReference type="PANTHER" id="PTHR31061">
    <property type="entry name" value="LD22376P"/>
    <property type="match status" value="1"/>
</dbReference>
<dbReference type="InterPro" id="IPR012429">
    <property type="entry name" value="HGSNAT_cat"/>
</dbReference>
<evidence type="ECO:0000256" key="2">
    <source>
        <dbReference type="SAM" id="Phobius"/>
    </source>
</evidence>
<feature type="domain" description="Heparan-alpha-glucosaminide N-acetyltransferase catalytic" evidence="3">
    <location>
        <begin position="159"/>
        <end position="282"/>
    </location>
</feature>
<feature type="transmembrane region" description="Helical" evidence="2">
    <location>
        <begin position="308"/>
        <end position="326"/>
    </location>
</feature>
<feature type="transmembrane region" description="Helical" evidence="2">
    <location>
        <begin position="200"/>
        <end position="218"/>
    </location>
</feature>
<dbReference type="AlphaFoldDB" id="A0AAN9JCW1"/>
<feature type="region of interest" description="Disordered" evidence="1">
    <location>
        <begin position="135"/>
        <end position="158"/>
    </location>
</feature>
<dbReference type="EMBL" id="JAYKXN010000004">
    <property type="protein sequence ID" value="KAK7295816.1"/>
    <property type="molecule type" value="Genomic_DNA"/>
</dbReference>
<comment type="caution">
    <text evidence="4">The sequence shown here is derived from an EMBL/GenBank/DDBJ whole genome shotgun (WGS) entry which is preliminary data.</text>
</comment>
<proteinExistence type="predicted"/>
<accession>A0AAN9JCW1</accession>
<feature type="transmembrane region" description="Helical" evidence="2">
    <location>
        <begin position="444"/>
        <end position="468"/>
    </location>
</feature>
<organism evidence="4 5">
    <name type="scientific">Clitoria ternatea</name>
    <name type="common">Butterfly pea</name>
    <dbReference type="NCBI Taxonomy" id="43366"/>
    <lineage>
        <taxon>Eukaryota</taxon>
        <taxon>Viridiplantae</taxon>
        <taxon>Streptophyta</taxon>
        <taxon>Embryophyta</taxon>
        <taxon>Tracheophyta</taxon>
        <taxon>Spermatophyta</taxon>
        <taxon>Magnoliopsida</taxon>
        <taxon>eudicotyledons</taxon>
        <taxon>Gunneridae</taxon>
        <taxon>Pentapetalae</taxon>
        <taxon>rosids</taxon>
        <taxon>fabids</taxon>
        <taxon>Fabales</taxon>
        <taxon>Fabaceae</taxon>
        <taxon>Papilionoideae</taxon>
        <taxon>50 kb inversion clade</taxon>
        <taxon>NPAAA clade</taxon>
        <taxon>indigoferoid/millettioid clade</taxon>
        <taxon>Phaseoleae</taxon>
        <taxon>Clitoria</taxon>
    </lineage>
</organism>
<evidence type="ECO:0000313" key="5">
    <source>
        <dbReference type="Proteomes" id="UP001359559"/>
    </source>
</evidence>
<protein>
    <recommendedName>
        <fullName evidence="3">Heparan-alpha-glucosaminide N-acetyltransferase catalytic domain-containing protein</fullName>
    </recommendedName>
</protein>
<keyword evidence="2" id="KW-0472">Membrane</keyword>
<dbReference type="PANTHER" id="PTHR31061:SF24">
    <property type="entry name" value="LD22376P"/>
    <property type="match status" value="1"/>
</dbReference>
<evidence type="ECO:0000256" key="1">
    <source>
        <dbReference type="SAM" id="MobiDB-lite"/>
    </source>
</evidence>
<evidence type="ECO:0000313" key="4">
    <source>
        <dbReference type="EMBL" id="KAK7295816.1"/>
    </source>
</evidence>
<feature type="transmembrane region" description="Helical" evidence="2">
    <location>
        <begin position="269"/>
        <end position="287"/>
    </location>
</feature>
<reference evidence="4 5" key="1">
    <citation type="submission" date="2024-01" db="EMBL/GenBank/DDBJ databases">
        <title>The genomes of 5 underutilized Papilionoideae crops provide insights into root nodulation and disease resistance.</title>
        <authorList>
            <person name="Yuan L."/>
        </authorList>
    </citation>
    <scope>NUCLEOTIDE SEQUENCE [LARGE SCALE GENOMIC DNA]</scope>
    <source>
        <strain evidence="4">LY-2023</strain>
        <tissue evidence="4">Leaf</tissue>
    </source>
</reference>
<feature type="transmembrane region" description="Helical" evidence="2">
    <location>
        <begin position="414"/>
        <end position="437"/>
    </location>
</feature>
<keyword evidence="2" id="KW-0812">Transmembrane</keyword>
<keyword evidence="2" id="KW-1133">Transmembrane helix</keyword>
<feature type="transmembrane region" description="Helical" evidence="2">
    <location>
        <begin position="165"/>
        <end position="188"/>
    </location>
</feature>
<feature type="transmembrane region" description="Helical" evidence="2">
    <location>
        <begin position="474"/>
        <end position="496"/>
    </location>
</feature>
<sequence length="551" mass="61965">MAIGKLKVKVWVVGEQIRLQEIKPIKWGRKKKKEEERKKERKKRITKQVEEAVYLGGASLFHHQLLPNIALEQRKTKVDGREGAEDIVEEMAASYEPIKNLDDDEDVEMALHKNQISESSRSATVPNNGETIQERVLTNPSPSTSTTPKHQPPPTKPQRLVSLDVFRGLTVALMILVDDAGGLIPALNHSPWNGLTLADYVMPFFLFIVGVSLALTYKKLSCREVASRKAVLRALKLLALGLFLQGGYFHRVNDLTYGVDMKQIRWMGILQRIALAYLLAALCEIWLKSDDDPVNSGPSLLRKYRFQWAVGLILSVLYLFLLYGLYVPDWEYQIPTEPSAVPKTFSVKCGIRGDTGPACNAVGMIDRKILGLQHMYQRPIYARMPECSINSPDYGPLPPDAPAWCQAPFDPEGLLSSVMAIVTCLIGLHFGHIIVHFKDHRVRIIYWMIPTSCLVVFGLALDLFGMHINKVLYSLSYMCVTAGAAGILFVGIYLMVDVWGYSRMTMVMEWMGMHALMIYILAACNVFPIFLQGFYWGNPHNNILKLIGVGN</sequence>